<reference evidence="2 3" key="1">
    <citation type="submission" date="2023-05" db="EMBL/GenBank/DDBJ databases">
        <title>Corynebacterium suedekumii sp. nov. and Corynebacterium breve sp. nov. isolated from raw cow's milk.</title>
        <authorList>
            <person name="Baer M.K."/>
            <person name="Mehl L."/>
            <person name="Hellmuth R."/>
            <person name="Marke G."/>
            <person name="Lipski A."/>
        </authorList>
    </citation>
    <scope>NUCLEOTIDE SEQUENCE [LARGE SCALE GENOMIC DNA]</scope>
    <source>
        <strain evidence="2 3">LM112</strain>
    </source>
</reference>
<feature type="transmembrane region" description="Helical" evidence="1">
    <location>
        <begin position="56"/>
        <end position="79"/>
    </location>
</feature>
<dbReference type="Proteomes" id="UP001238805">
    <property type="component" value="Chromosome"/>
</dbReference>
<evidence type="ECO:0000313" key="2">
    <source>
        <dbReference type="EMBL" id="WIM71133.1"/>
    </source>
</evidence>
<keyword evidence="1" id="KW-0812">Transmembrane</keyword>
<feature type="transmembrane region" description="Helical" evidence="1">
    <location>
        <begin position="125"/>
        <end position="141"/>
    </location>
</feature>
<protein>
    <submittedName>
        <fullName evidence="2">DUF4383 domain-containing protein</fullName>
    </submittedName>
</protein>
<evidence type="ECO:0000313" key="3">
    <source>
        <dbReference type="Proteomes" id="UP001238805"/>
    </source>
</evidence>
<name>A0ABY8VSI6_9CORY</name>
<organism evidence="2 3">
    <name type="scientific">Corynebacterium suedekumii</name>
    <dbReference type="NCBI Taxonomy" id="3049801"/>
    <lineage>
        <taxon>Bacteria</taxon>
        <taxon>Bacillati</taxon>
        <taxon>Actinomycetota</taxon>
        <taxon>Actinomycetes</taxon>
        <taxon>Mycobacteriales</taxon>
        <taxon>Corynebacteriaceae</taxon>
        <taxon>Corynebacterium</taxon>
    </lineage>
</organism>
<dbReference type="Pfam" id="PF14325">
    <property type="entry name" value="DUF4383"/>
    <property type="match status" value="1"/>
</dbReference>
<keyword evidence="1" id="KW-0472">Membrane</keyword>
<proteinExistence type="predicted"/>
<sequence>MSALKPSRSRVKPSPVQILALAVGIAFLIVGFAGFIPVLTSNYDSLGVAGHHSEALLLGVFQVSILHNIIHLLFGLAGIFMFRSPDGARNFLLIGGIIYLALFVYGLIVDLDSAANFLPLNSADNWLHLGLGLAMVALSFLPRHPSASETAYRSREDLQPHPAT</sequence>
<keyword evidence="3" id="KW-1185">Reference proteome</keyword>
<dbReference type="EMBL" id="CP126970">
    <property type="protein sequence ID" value="WIM71133.1"/>
    <property type="molecule type" value="Genomic_DNA"/>
</dbReference>
<gene>
    <name evidence="2" type="ORF">QP029_04890</name>
</gene>
<accession>A0ABY8VSI6</accession>
<evidence type="ECO:0000256" key="1">
    <source>
        <dbReference type="SAM" id="Phobius"/>
    </source>
</evidence>
<keyword evidence="1" id="KW-1133">Transmembrane helix</keyword>
<dbReference type="RefSeq" id="WP_284875706.1">
    <property type="nucleotide sequence ID" value="NZ_CP126970.1"/>
</dbReference>
<feature type="transmembrane region" description="Helical" evidence="1">
    <location>
        <begin position="16"/>
        <end position="36"/>
    </location>
</feature>
<feature type="transmembrane region" description="Helical" evidence="1">
    <location>
        <begin position="91"/>
        <end position="109"/>
    </location>
</feature>